<dbReference type="PROSITE" id="PS50106">
    <property type="entry name" value="PDZ"/>
    <property type="match status" value="1"/>
</dbReference>
<gene>
    <name evidence="4" type="ORF">ElyMa_004503400</name>
</gene>
<dbReference type="Proteomes" id="UP000762676">
    <property type="component" value="Unassembled WGS sequence"/>
</dbReference>
<organism evidence="4 5">
    <name type="scientific">Elysia marginata</name>
    <dbReference type="NCBI Taxonomy" id="1093978"/>
    <lineage>
        <taxon>Eukaryota</taxon>
        <taxon>Metazoa</taxon>
        <taxon>Spiralia</taxon>
        <taxon>Lophotrochozoa</taxon>
        <taxon>Mollusca</taxon>
        <taxon>Gastropoda</taxon>
        <taxon>Heterobranchia</taxon>
        <taxon>Euthyneura</taxon>
        <taxon>Panpulmonata</taxon>
        <taxon>Sacoglossa</taxon>
        <taxon>Placobranchoidea</taxon>
        <taxon>Plakobranchidae</taxon>
        <taxon>Elysia</taxon>
    </lineage>
</organism>
<dbReference type="GO" id="GO:0098609">
    <property type="term" value="P:cell-cell adhesion"/>
    <property type="evidence" value="ECO:0007669"/>
    <property type="project" value="TreeGrafter"/>
</dbReference>
<reference evidence="4 5" key="1">
    <citation type="journal article" date="2021" name="Elife">
        <title>Chloroplast acquisition without the gene transfer in kleptoplastic sea slugs, Plakobranchus ocellatus.</title>
        <authorList>
            <person name="Maeda T."/>
            <person name="Takahashi S."/>
            <person name="Yoshida T."/>
            <person name="Shimamura S."/>
            <person name="Takaki Y."/>
            <person name="Nagai Y."/>
            <person name="Toyoda A."/>
            <person name="Suzuki Y."/>
            <person name="Arimoto A."/>
            <person name="Ishii H."/>
            <person name="Satoh N."/>
            <person name="Nishiyama T."/>
            <person name="Hasebe M."/>
            <person name="Maruyama T."/>
            <person name="Minagawa J."/>
            <person name="Obokata J."/>
            <person name="Shigenobu S."/>
        </authorList>
    </citation>
    <scope>NUCLEOTIDE SEQUENCE [LARGE SCALE GENOMIC DNA]</scope>
</reference>
<proteinExistence type="predicted"/>
<sequence length="193" mass="21412">MAGHTAGEPLECFSIPIVLEKEQDLDQQGNPLIDPDGKPRYRCGFKIGGGIDQDPSQSPQGYPDKGVYVTFIHENSPAHRCGLQLHDKILQVNGKDFTLVTHKQAVESIRKKPVLKMLIYRKGVPQLHKAGGQGGPMGYQHMNQPSHNTPQFQAYPDQLDQHHHGNMGPGGHPQYQAVPDYIERHMGPSGKWA</sequence>
<protein>
    <submittedName>
        <fullName evidence="4">Synaptojanin-2-binding protein</fullName>
    </submittedName>
</protein>
<feature type="domain" description="PDZ" evidence="3">
    <location>
        <begin position="44"/>
        <end position="111"/>
    </location>
</feature>
<name>A0AAV4HJX9_9GAST</name>
<keyword evidence="5" id="KW-1185">Reference proteome</keyword>
<dbReference type="GO" id="GO:0030054">
    <property type="term" value="C:cell junction"/>
    <property type="evidence" value="ECO:0007669"/>
    <property type="project" value="TreeGrafter"/>
</dbReference>
<dbReference type="CDD" id="cd10822">
    <property type="entry name" value="PDZ_TAX1BP3-like"/>
    <property type="match status" value="1"/>
</dbReference>
<dbReference type="GO" id="GO:0016323">
    <property type="term" value="C:basolateral plasma membrane"/>
    <property type="evidence" value="ECO:0007669"/>
    <property type="project" value="TreeGrafter"/>
</dbReference>
<dbReference type="PANTHER" id="PTHR23119">
    <property type="entry name" value="DISCS LARGE"/>
    <property type="match status" value="1"/>
</dbReference>
<dbReference type="SMART" id="SM00228">
    <property type="entry name" value="PDZ"/>
    <property type="match status" value="1"/>
</dbReference>
<evidence type="ECO:0000256" key="1">
    <source>
        <dbReference type="ARBA" id="ARBA00004370"/>
    </source>
</evidence>
<evidence type="ECO:0000313" key="4">
    <source>
        <dbReference type="EMBL" id="GFR98498.1"/>
    </source>
</evidence>
<dbReference type="SUPFAM" id="SSF50156">
    <property type="entry name" value="PDZ domain-like"/>
    <property type="match status" value="1"/>
</dbReference>
<accession>A0AAV4HJX9</accession>
<dbReference type="InterPro" id="IPR036034">
    <property type="entry name" value="PDZ_sf"/>
</dbReference>
<comment type="subcellular location">
    <subcellularLocation>
        <location evidence="1">Membrane</location>
    </subcellularLocation>
</comment>
<dbReference type="InterPro" id="IPR001478">
    <property type="entry name" value="PDZ"/>
</dbReference>
<dbReference type="PANTHER" id="PTHR23119:SF51">
    <property type="entry name" value="DISKS LARGE 1 TUMOR SUPPRESSOR PROTEIN"/>
    <property type="match status" value="1"/>
</dbReference>
<comment type="caution">
    <text evidence="4">The sequence shown here is derived from an EMBL/GenBank/DDBJ whole genome shotgun (WGS) entry which is preliminary data.</text>
</comment>
<dbReference type="GO" id="GO:0043113">
    <property type="term" value="P:receptor clustering"/>
    <property type="evidence" value="ECO:0007669"/>
    <property type="project" value="TreeGrafter"/>
</dbReference>
<dbReference type="AlphaFoldDB" id="A0AAV4HJX9"/>
<dbReference type="GO" id="GO:0019901">
    <property type="term" value="F:protein kinase binding"/>
    <property type="evidence" value="ECO:0007669"/>
    <property type="project" value="TreeGrafter"/>
</dbReference>
<dbReference type="EMBL" id="BMAT01009098">
    <property type="protein sequence ID" value="GFR98498.1"/>
    <property type="molecule type" value="Genomic_DNA"/>
</dbReference>
<evidence type="ECO:0000256" key="2">
    <source>
        <dbReference type="ARBA" id="ARBA00023136"/>
    </source>
</evidence>
<evidence type="ECO:0000313" key="5">
    <source>
        <dbReference type="Proteomes" id="UP000762676"/>
    </source>
</evidence>
<dbReference type="Gene3D" id="2.30.42.10">
    <property type="match status" value="1"/>
</dbReference>
<evidence type="ECO:0000259" key="3">
    <source>
        <dbReference type="PROSITE" id="PS50106"/>
    </source>
</evidence>
<dbReference type="Pfam" id="PF00595">
    <property type="entry name" value="PDZ"/>
    <property type="match status" value="1"/>
</dbReference>
<dbReference type="InterPro" id="IPR050614">
    <property type="entry name" value="Synaptic_Scaffolding_LAP-MAGUK"/>
</dbReference>
<keyword evidence="2" id="KW-0472">Membrane</keyword>
<dbReference type="GO" id="GO:0097120">
    <property type="term" value="P:receptor localization to synapse"/>
    <property type="evidence" value="ECO:0007669"/>
    <property type="project" value="TreeGrafter"/>
</dbReference>
<dbReference type="GO" id="GO:0045197">
    <property type="term" value="P:establishment or maintenance of epithelial cell apical/basal polarity"/>
    <property type="evidence" value="ECO:0007669"/>
    <property type="project" value="TreeGrafter"/>
</dbReference>